<dbReference type="AlphaFoldDB" id="A0A226BZ15"/>
<dbReference type="EMBL" id="NIQC01000009">
    <property type="protein sequence ID" value="OWZ84022.1"/>
    <property type="molecule type" value="Genomic_DNA"/>
</dbReference>
<evidence type="ECO:0000313" key="2">
    <source>
        <dbReference type="EMBL" id="OWZ84022.1"/>
    </source>
</evidence>
<dbReference type="OrthoDB" id="1716040at2"/>
<protein>
    <recommendedName>
        <fullName evidence="4">Alkaline shock response membrane anchor protein AmaP</fullName>
    </recommendedName>
</protein>
<keyword evidence="3" id="KW-1185">Reference proteome</keyword>
<feature type="transmembrane region" description="Helical" evidence="1">
    <location>
        <begin position="7"/>
        <end position="28"/>
    </location>
</feature>
<keyword evidence="1" id="KW-0472">Membrane</keyword>
<reference evidence="2 3" key="1">
    <citation type="submission" date="2017-06" db="EMBL/GenBank/DDBJ databases">
        <title>Draft Genome Sequence of Natranaerobius trueperi halophilic, alkalithermophilic bacteria from soda lakes.</title>
        <authorList>
            <person name="Zhao B."/>
        </authorList>
    </citation>
    <scope>NUCLEOTIDE SEQUENCE [LARGE SCALE GENOMIC DNA]</scope>
    <source>
        <strain evidence="2 3">DSM 18760</strain>
    </source>
</reference>
<evidence type="ECO:0008006" key="4">
    <source>
        <dbReference type="Google" id="ProtNLM"/>
    </source>
</evidence>
<dbReference type="NCBIfam" id="NF033218">
    <property type="entry name" value="anchor_AmaP"/>
    <property type="match status" value="1"/>
</dbReference>
<organism evidence="2 3">
    <name type="scientific">Natranaerobius trueperi</name>
    <dbReference type="NCBI Taxonomy" id="759412"/>
    <lineage>
        <taxon>Bacteria</taxon>
        <taxon>Bacillati</taxon>
        <taxon>Bacillota</taxon>
        <taxon>Clostridia</taxon>
        <taxon>Natranaerobiales</taxon>
        <taxon>Natranaerobiaceae</taxon>
        <taxon>Natranaerobius</taxon>
    </lineage>
</organism>
<comment type="caution">
    <text evidence="2">The sequence shown here is derived from an EMBL/GenBank/DDBJ whole genome shotgun (WGS) entry which is preliminary data.</text>
</comment>
<proteinExistence type="predicted"/>
<feature type="transmembrane region" description="Helical" evidence="1">
    <location>
        <begin position="48"/>
        <end position="66"/>
    </location>
</feature>
<keyword evidence="1" id="KW-0812">Transmembrane</keyword>
<name>A0A226BZ15_9FIRM</name>
<evidence type="ECO:0000313" key="3">
    <source>
        <dbReference type="Proteomes" id="UP000214588"/>
    </source>
</evidence>
<gene>
    <name evidence="2" type="ORF">CDO51_05545</name>
</gene>
<dbReference type="Proteomes" id="UP000214588">
    <property type="component" value="Unassembled WGS sequence"/>
</dbReference>
<accession>A0A226BZ15</accession>
<keyword evidence="1" id="KW-1133">Transmembrane helix</keyword>
<dbReference type="RefSeq" id="WP_089023312.1">
    <property type="nucleotide sequence ID" value="NZ_NIQC01000009.1"/>
</dbReference>
<sequence length="178" mass="19947">MHVFDRVIFFITSFLLLILSVILVSFAIPIHPIMDEVRTSMEFYAESLELGIVGLIILLIALRSIWGASRVEKNEEVVNQNTEIGEVKISLKTIESMVLRVAKNEVKGMKEVKSRIKVSENGLIIYLKGKVQADVEIPQVSEELQKIAKDHVESKAGVNISEVKVYIENIASDASRPK</sequence>
<evidence type="ECO:0000256" key="1">
    <source>
        <dbReference type="SAM" id="Phobius"/>
    </source>
</evidence>